<dbReference type="AlphaFoldDB" id="A0A286FCV0"/>
<gene>
    <name evidence="1" type="ORF">SAMN06269250_1660</name>
</gene>
<organism evidence="1 2">
    <name type="scientific">Spirosoma fluviale</name>
    <dbReference type="NCBI Taxonomy" id="1597977"/>
    <lineage>
        <taxon>Bacteria</taxon>
        <taxon>Pseudomonadati</taxon>
        <taxon>Bacteroidota</taxon>
        <taxon>Cytophagia</taxon>
        <taxon>Cytophagales</taxon>
        <taxon>Cytophagaceae</taxon>
        <taxon>Spirosoma</taxon>
    </lineage>
</organism>
<dbReference type="RefSeq" id="WP_097125276.1">
    <property type="nucleotide sequence ID" value="NZ_OCNH01000001.1"/>
</dbReference>
<protein>
    <submittedName>
        <fullName evidence="1">Uncharacterized protein</fullName>
    </submittedName>
</protein>
<evidence type="ECO:0000313" key="1">
    <source>
        <dbReference type="EMBL" id="SOD81058.1"/>
    </source>
</evidence>
<sequence>MREDPTKLTGLDLLEKLLDLEAQAPDKEQWVLDHPKHYPPMQVRLKQLAVLVKVFIPELAELSLKDSLEALLAGDFISDRNLQAYTPILAYMSSQQMKGGYQKGPRPKDPGDENVLSRLESCYRRLVRFKRQAAAIKAFNQGVLEADWYMMYSVMLSDSVGKAIDLGEIDYFLGTIIDPERRHLSEVDLINTYGYPSEDLFDLDLDFL</sequence>
<name>A0A286FCV0_9BACT</name>
<dbReference type="EMBL" id="OCNH01000001">
    <property type="protein sequence ID" value="SOD81058.1"/>
    <property type="molecule type" value="Genomic_DNA"/>
</dbReference>
<reference evidence="2" key="1">
    <citation type="submission" date="2017-09" db="EMBL/GenBank/DDBJ databases">
        <authorList>
            <person name="Varghese N."/>
            <person name="Submissions S."/>
        </authorList>
    </citation>
    <scope>NUCLEOTIDE SEQUENCE [LARGE SCALE GENOMIC DNA]</scope>
    <source>
        <strain evidence="2">DSM 29961</strain>
    </source>
</reference>
<keyword evidence="2" id="KW-1185">Reference proteome</keyword>
<dbReference type="Proteomes" id="UP000219452">
    <property type="component" value="Unassembled WGS sequence"/>
</dbReference>
<evidence type="ECO:0000313" key="2">
    <source>
        <dbReference type="Proteomes" id="UP000219452"/>
    </source>
</evidence>
<accession>A0A286FCV0</accession>
<proteinExistence type="predicted"/>